<dbReference type="Proteomes" id="UP000249177">
    <property type="component" value="Unassembled WGS sequence"/>
</dbReference>
<dbReference type="OrthoDB" id="157646at2"/>
<dbReference type="AlphaFoldDB" id="A0A2W7VJG2"/>
<proteinExistence type="predicted"/>
<accession>A0A2W7VJG2</accession>
<evidence type="ECO:0000256" key="1">
    <source>
        <dbReference type="SAM" id="Phobius"/>
    </source>
</evidence>
<evidence type="ECO:0000313" key="4">
    <source>
        <dbReference type="Proteomes" id="UP000249177"/>
    </source>
</evidence>
<keyword evidence="1" id="KW-0812">Transmembrane</keyword>
<keyword evidence="1" id="KW-1133">Transmembrane helix</keyword>
<keyword evidence="4" id="KW-1185">Reference proteome</keyword>
<dbReference type="Pfam" id="PF19124">
    <property type="entry name" value="DUF5808"/>
    <property type="match status" value="1"/>
</dbReference>
<gene>
    <name evidence="3" type="ORF">DOS84_15020</name>
</gene>
<organism evidence="3 4">
    <name type="scientific">Flavobacterium aquariorum</name>
    <dbReference type="NCBI Taxonomy" id="2217670"/>
    <lineage>
        <taxon>Bacteria</taxon>
        <taxon>Pseudomonadati</taxon>
        <taxon>Bacteroidota</taxon>
        <taxon>Flavobacteriia</taxon>
        <taxon>Flavobacteriales</taxon>
        <taxon>Flavobacteriaceae</taxon>
        <taxon>Flavobacterium</taxon>
    </lineage>
</organism>
<evidence type="ECO:0000259" key="2">
    <source>
        <dbReference type="Pfam" id="PF19124"/>
    </source>
</evidence>
<comment type="caution">
    <text evidence="3">The sequence shown here is derived from an EMBL/GenBank/DDBJ whole genome shotgun (WGS) entry which is preliminary data.</text>
</comment>
<keyword evidence="1" id="KW-0472">Membrane</keyword>
<dbReference type="InterPro" id="IPR043831">
    <property type="entry name" value="DUF5808"/>
</dbReference>
<reference evidence="3 4" key="1">
    <citation type="submission" date="2018-06" db="EMBL/GenBank/DDBJ databases">
        <title>Flavobacterium sp IMCC34762, genome.</title>
        <authorList>
            <person name="Joung Y."/>
            <person name="Cho J."/>
            <person name="Song J."/>
        </authorList>
    </citation>
    <scope>NUCLEOTIDE SEQUENCE [LARGE SCALE GENOMIC DNA]</scope>
    <source>
        <strain evidence="3 4">IMCC34762</strain>
    </source>
</reference>
<feature type="domain" description="DUF5808" evidence="2">
    <location>
        <begin position="31"/>
        <end position="56"/>
    </location>
</feature>
<feature type="transmembrane region" description="Helical" evidence="1">
    <location>
        <begin position="57"/>
        <end position="75"/>
    </location>
</feature>
<dbReference type="RefSeq" id="WP_111410939.1">
    <property type="nucleotide sequence ID" value="NZ_QKXH01000010.1"/>
</dbReference>
<dbReference type="EMBL" id="QKXH01000010">
    <property type="protein sequence ID" value="PZX92432.1"/>
    <property type="molecule type" value="Genomic_DNA"/>
</dbReference>
<sequence>MENQENPNQETLEKWSKDPKNWIWGIFYYNKEDKRIFPPKKIEGMGITINFANPKSVLALLVALAFFGMVTFFILNK</sequence>
<name>A0A2W7VJG2_9FLAO</name>
<protein>
    <recommendedName>
        <fullName evidence="2">DUF5808 domain-containing protein</fullName>
    </recommendedName>
</protein>
<evidence type="ECO:0000313" key="3">
    <source>
        <dbReference type="EMBL" id="PZX92432.1"/>
    </source>
</evidence>